<proteinExistence type="predicted"/>
<dbReference type="Proteomes" id="UP000663850">
    <property type="component" value="Unassembled WGS sequence"/>
</dbReference>
<evidence type="ECO:0000313" key="1">
    <source>
        <dbReference type="EMBL" id="CAE6442610.1"/>
    </source>
</evidence>
<sequence length="286" mass="33854">MARETTPPYGLNRISTHTLYPCIPASQFVADHIENLRHTVTATVRQLFDTYRKDELFARWRYVMERNIWAVKVHPPRSTPPQSCEITIEVRGLSPKTYIHKYKKSVSITIDHPIFNSPDSVLNGETRLLRDQRNIPPGYYFFGPLQIDPSPSDKWEEFDIKFEPTNQGYERFNDMCLDSFKQNMVVRINYGTKQNTLQELISNPNLENIPRYKRTQNRIFRWFKSKQDQERLTTVTIIKMQKYLGHLIRAHSIRVEQYKWATKAMATDVARDIRTVMNEIWGNLIR</sequence>
<gene>
    <name evidence="1" type="ORF">RDB_LOCUS31712</name>
</gene>
<reference evidence="1" key="1">
    <citation type="submission" date="2021-01" db="EMBL/GenBank/DDBJ databases">
        <authorList>
            <person name="Kaushik A."/>
        </authorList>
    </citation>
    <scope>NUCLEOTIDE SEQUENCE</scope>
    <source>
        <strain evidence="1">Type strain: AG8-Rh-89/</strain>
    </source>
</reference>
<evidence type="ECO:0000313" key="2">
    <source>
        <dbReference type="Proteomes" id="UP000663850"/>
    </source>
</evidence>
<accession>A0A8H3AXE4</accession>
<organism evidence="1 2">
    <name type="scientific">Rhizoctonia solani</name>
    <dbReference type="NCBI Taxonomy" id="456999"/>
    <lineage>
        <taxon>Eukaryota</taxon>
        <taxon>Fungi</taxon>
        <taxon>Dikarya</taxon>
        <taxon>Basidiomycota</taxon>
        <taxon>Agaricomycotina</taxon>
        <taxon>Agaricomycetes</taxon>
        <taxon>Cantharellales</taxon>
        <taxon>Ceratobasidiaceae</taxon>
        <taxon>Rhizoctonia</taxon>
    </lineage>
</organism>
<protein>
    <submittedName>
        <fullName evidence="1">Uncharacterized protein</fullName>
    </submittedName>
</protein>
<comment type="caution">
    <text evidence="1">The sequence shown here is derived from an EMBL/GenBank/DDBJ whole genome shotgun (WGS) entry which is preliminary data.</text>
</comment>
<name>A0A8H3AXE4_9AGAM</name>
<dbReference type="AlphaFoldDB" id="A0A8H3AXE4"/>
<dbReference type="EMBL" id="CAJMWZ010001794">
    <property type="protein sequence ID" value="CAE6442610.1"/>
    <property type="molecule type" value="Genomic_DNA"/>
</dbReference>